<feature type="region of interest" description="Disordered" evidence="6">
    <location>
        <begin position="306"/>
        <end position="352"/>
    </location>
</feature>
<feature type="transmembrane region" description="Helical" evidence="7">
    <location>
        <begin position="79"/>
        <end position="99"/>
    </location>
</feature>
<name>A0ABD1Z3M4_9MARC</name>
<comment type="similarity">
    <text evidence="2">Belongs to the TDE1 family.</text>
</comment>
<protein>
    <recommendedName>
        <fullName evidence="10">Serine incorporator</fullName>
    </recommendedName>
</protein>
<sequence>MWVATCAASCCASCACEACKGIAGGISRKSARIAYCGIFTMSLLLAWLLRDFAEPLLEKIPWINTFVDTPGKEWFETQAVLRVSFGNFIFFAGFASLMIGVKDQRDQRDSWHHGGWMVKFILWAIMIVLAFLLPNWVLNAYGTVSKFGSGLFLLVQVLILLDFTHNWNDAWVAKDEQFWYIALLVASLGCYVISFVFSGFLFHWFTASGHNCQLNTFFLVTTVMLGIAFALIALHPKINGSLLPAAVIALYCTYLSYSALSSEPRDYECNGLHKHVAAVSTGTLVMGMMTTLLSVVYSAVRAGSSSTFLSPSPPSSPRAGSRGKPLLTERDMEGGNDSDGEEMKMTRGSKRDDPRPVTYVYSFFYLIFALASMYSAMLLTGWGNSNIQEDIIDVGWSSVWVRIVTQWITAGLYIWSLIAPMVLPDRDFS</sequence>
<dbReference type="Proteomes" id="UP001605036">
    <property type="component" value="Unassembled WGS sequence"/>
</dbReference>
<evidence type="ECO:0000256" key="5">
    <source>
        <dbReference type="ARBA" id="ARBA00023136"/>
    </source>
</evidence>
<evidence type="ECO:0000256" key="4">
    <source>
        <dbReference type="ARBA" id="ARBA00022989"/>
    </source>
</evidence>
<keyword evidence="9" id="KW-1185">Reference proteome</keyword>
<proteinExistence type="inferred from homology"/>
<reference evidence="8 9" key="1">
    <citation type="submission" date="2024-09" db="EMBL/GenBank/DDBJ databases">
        <title>Chromosome-scale assembly of Riccia fluitans.</title>
        <authorList>
            <person name="Paukszto L."/>
            <person name="Sawicki J."/>
            <person name="Karawczyk K."/>
            <person name="Piernik-Szablinska J."/>
            <person name="Szczecinska M."/>
            <person name="Mazdziarz M."/>
        </authorList>
    </citation>
    <scope>NUCLEOTIDE SEQUENCE [LARGE SCALE GENOMIC DNA]</scope>
    <source>
        <strain evidence="8">Rf_01</strain>
        <tissue evidence="8">Aerial parts of the thallus</tissue>
    </source>
</reference>
<feature type="transmembrane region" description="Helical" evidence="7">
    <location>
        <begin position="217"/>
        <end position="234"/>
    </location>
</feature>
<evidence type="ECO:0000256" key="6">
    <source>
        <dbReference type="SAM" id="MobiDB-lite"/>
    </source>
</evidence>
<dbReference type="InterPro" id="IPR005016">
    <property type="entry name" value="TDE1/TMS"/>
</dbReference>
<comment type="subcellular location">
    <subcellularLocation>
        <location evidence="1">Membrane</location>
        <topology evidence="1">Multi-pass membrane protein</topology>
    </subcellularLocation>
</comment>
<dbReference type="EMBL" id="JBHFFA010000002">
    <property type="protein sequence ID" value="KAL2642373.1"/>
    <property type="molecule type" value="Genomic_DNA"/>
</dbReference>
<organism evidence="8 9">
    <name type="scientific">Riccia fluitans</name>
    <dbReference type="NCBI Taxonomy" id="41844"/>
    <lineage>
        <taxon>Eukaryota</taxon>
        <taxon>Viridiplantae</taxon>
        <taxon>Streptophyta</taxon>
        <taxon>Embryophyta</taxon>
        <taxon>Marchantiophyta</taxon>
        <taxon>Marchantiopsida</taxon>
        <taxon>Marchantiidae</taxon>
        <taxon>Marchantiales</taxon>
        <taxon>Ricciaceae</taxon>
        <taxon>Riccia</taxon>
    </lineage>
</organism>
<evidence type="ECO:0000256" key="2">
    <source>
        <dbReference type="ARBA" id="ARBA00006665"/>
    </source>
</evidence>
<evidence type="ECO:0000256" key="1">
    <source>
        <dbReference type="ARBA" id="ARBA00004141"/>
    </source>
</evidence>
<dbReference type="GO" id="GO:0016020">
    <property type="term" value="C:membrane"/>
    <property type="evidence" value="ECO:0007669"/>
    <property type="project" value="UniProtKB-SubCell"/>
</dbReference>
<gene>
    <name evidence="8" type="ORF">R1flu_009960</name>
</gene>
<dbReference type="PANTHER" id="PTHR10383:SF9">
    <property type="entry name" value="SERINE INCORPORATOR, ISOFORM F"/>
    <property type="match status" value="1"/>
</dbReference>
<accession>A0ABD1Z3M4</accession>
<keyword evidence="4 7" id="KW-1133">Transmembrane helix</keyword>
<feature type="transmembrane region" description="Helical" evidence="7">
    <location>
        <begin position="147"/>
        <end position="167"/>
    </location>
</feature>
<keyword evidence="3 7" id="KW-0812">Transmembrane</keyword>
<evidence type="ECO:0000313" key="8">
    <source>
        <dbReference type="EMBL" id="KAL2642373.1"/>
    </source>
</evidence>
<feature type="transmembrane region" description="Helical" evidence="7">
    <location>
        <begin position="357"/>
        <end position="379"/>
    </location>
</feature>
<feature type="transmembrane region" description="Helical" evidence="7">
    <location>
        <begin position="179"/>
        <end position="205"/>
    </location>
</feature>
<evidence type="ECO:0008006" key="10">
    <source>
        <dbReference type="Google" id="ProtNLM"/>
    </source>
</evidence>
<feature type="transmembrane region" description="Helical" evidence="7">
    <location>
        <begin position="399"/>
        <end position="423"/>
    </location>
</feature>
<comment type="caution">
    <text evidence="8">The sequence shown here is derived from an EMBL/GenBank/DDBJ whole genome shotgun (WGS) entry which is preliminary data.</text>
</comment>
<dbReference type="PANTHER" id="PTHR10383">
    <property type="entry name" value="SERINE INCORPORATOR"/>
    <property type="match status" value="1"/>
</dbReference>
<feature type="compositionally biased region" description="Basic and acidic residues" evidence="6">
    <location>
        <begin position="341"/>
        <end position="352"/>
    </location>
</feature>
<feature type="transmembrane region" description="Helical" evidence="7">
    <location>
        <begin position="33"/>
        <end position="49"/>
    </location>
</feature>
<evidence type="ECO:0000256" key="7">
    <source>
        <dbReference type="SAM" id="Phobius"/>
    </source>
</evidence>
<evidence type="ECO:0000256" key="3">
    <source>
        <dbReference type="ARBA" id="ARBA00022692"/>
    </source>
</evidence>
<feature type="transmembrane region" description="Helical" evidence="7">
    <location>
        <begin position="241"/>
        <end position="257"/>
    </location>
</feature>
<evidence type="ECO:0000313" key="9">
    <source>
        <dbReference type="Proteomes" id="UP001605036"/>
    </source>
</evidence>
<keyword evidence="5 7" id="KW-0472">Membrane</keyword>
<dbReference type="Pfam" id="PF03348">
    <property type="entry name" value="Serinc"/>
    <property type="match status" value="1"/>
</dbReference>
<feature type="transmembrane region" description="Helical" evidence="7">
    <location>
        <begin position="277"/>
        <end position="300"/>
    </location>
</feature>
<dbReference type="AlphaFoldDB" id="A0ABD1Z3M4"/>
<feature type="transmembrane region" description="Helical" evidence="7">
    <location>
        <begin position="120"/>
        <end position="141"/>
    </location>
</feature>